<evidence type="ECO:0000313" key="1">
    <source>
        <dbReference type="EMBL" id="CAL1395135.1"/>
    </source>
</evidence>
<proteinExistence type="predicted"/>
<reference evidence="1 2" key="1">
    <citation type="submission" date="2024-04" db="EMBL/GenBank/DDBJ databases">
        <authorList>
            <person name="Fracassetti M."/>
        </authorList>
    </citation>
    <scope>NUCLEOTIDE SEQUENCE [LARGE SCALE GENOMIC DNA]</scope>
</reference>
<organism evidence="1 2">
    <name type="scientific">Linum trigynum</name>
    <dbReference type="NCBI Taxonomy" id="586398"/>
    <lineage>
        <taxon>Eukaryota</taxon>
        <taxon>Viridiplantae</taxon>
        <taxon>Streptophyta</taxon>
        <taxon>Embryophyta</taxon>
        <taxon>Tracheophyta</taxon>
        <taxon>Spermatophyta</taxon>
        <taxon>Magnoliopsida</taxon>
        <taxon>eudicotyledons</taxon>
        <taxon>Gunneridae</taxon>
        <taxon>Pentapetalae</taxon>
        <taxon>rosids</taxon>
        <taxon>fabids</taxon>
        <taxon>Malpighiales</taxon>
        <taxon>Linaceae</taxon>
        <taxon>Linum</taxon>
    </lineage>
</organism>
<dbReference type="AlphaFoldDB" id="A0AAV2FCG3"/>
<dbReference type="PANTHER" id="PTHR33116">
    <property type="entry name" value="REVERSE TRANSCRIPTASE ZINC-BINDING DOMAIN-CONTAINING PROTEIN-RELATED-RELATED"/>
    <property type="match status" value="1"/>
</dbReference>
<protein>
    <recommendedName>
        <fullName evidence="3">Reverse transcriptase</fullName>
    </recommendedName>
</protein>
<dbReference type="EMBL" id="OZ034819">
    <property type="protein sequence ID" value="CAL1395135.1"/>
    <property type="molecule type" value="Genomic_DNA"/>
</dbReference>
<keyword evidence="2" id="KW-1185">Reference proteome</keyword>
<accession>A0AAV2FCG3</accession>
<sequence>MLVFTKGSVEGVTVIDEILQKFYLVSGLQCNPSKSEIFSAGVTEQLKGELVRHSGFREGELPVRYLGLPLNAGKLTAEDCKSLISRITWRILGWQPKLLSYAGKLEFVVSVLSSMSQYWMNVILLPNKVIKEIENLCSQFLWSDFEKKKRAKFAWKTVALPRTEGGMGFKDLHSWNKACLARHFWGILSDQDTLWIAWLNEYRLRDHSIWEVQTMGSWVWNKILKI</sequence>
<dbReference type="PANTHER" id="PTHR33116:SF78">
    <property type="entry name" value="OS12G0587133 PROTEIN"/>
    <property type="match status" value="1"/>
</dbReference>
<evidence type="ECO:0008006" key="3">
    <source>
        <dbReference type="Google" id="ProtNLM"/>
    </source>
</evidence>
<gene>
    <name evidence="1" type="ORF">LTRI10_LOCUS35589</name>
</gene>
<name>A0AAV2FCG3_9ROSI</name>
<evidence type="ECO:0000313" key="2">
    <source>
        <dbReference type="Proteomes" id="UP001497516"/>
    </source>
</evidence>
<dbReference type="Proteomes" id="UP001497516">
    <property type="component" value="Chromosome 6"/>
</dbReference>